<reference evidence="2" key="1">
    <citation type="journal article" date="2014" name="Int. J. Syst. Evol. Microbiol.">
        <title>Complete genome sequence of Corynebacterium casei LMG S-19264T (=DSM 44701T), isolated from a smear-ripened cheese.</title>
        <authorList>
            <consortium name="US DOE Joint Genome Institute (JGI-PGF)"/>
            <person name="Walter F."/>
            <person name="Albersmeier A."/>
            <person name="Kalinowski J."/>
            <person name="Ruckert C."/>
        </authorList>
    </citation>
    <scope>NUCLEOTIDE SEQUENCE</scope>
    <source>
        <strain evidence="2">JCM 14265</strain>
    </source>
</reference>
<dbReference type="Proteomes" id="UP001501425">
    <property type="component" value="Unassembled WGS sequence"/>
</dbReference>
<dbReference type="RefSeq" id="WP_343777726.1">
    <property type="nucleotide sequence ID" value="NZ_BAAADQ010000005.1"/>
</dbReference>
<dbReference type="EMBL" id="BAAADQ010000005">
    <property type="protein sequence ID" value="GAA0539701.1"/>
    <property type="molecule type" value="Genomic_DNA"/>
</dbReference>
<keyword evidence="1" id="KW-0472">Membrane</keyword>
<proteinExistence type="predicted"/>
<reference evidence="2" key="2">
    <citation type="submission" date="2023-12" db="EMBL/GenBank/DDBJ databases">
        <authorList>
            <person name="Sun Q."/>
            <person name="Inoue M."/>
        </authorList>
    </citation>
    <scope>NUCLEOTIDE SEQUENCE</scope>
    <source>
        <strain evidence="2">JCM 14265</strain>
    </source>
</reference>
<keyword evidence="1" id="KW-0812">Transmembrane</keyword>
<gene>
    <name evidence="3" type="ORF">ABNG02_15690</name>
    <name evidence="2" type="ORF">GCM10008994_13510</name>
</gene>
<feature type="transmembrane region" description="Helical" evidence="1">
    <location>
        <begin position="7"/>
        <end position="26"/>
    </location>
</feature>
<evidence type="ECO:0000256" key="1">
    <source>
        <dbReference type="SAM" id="Phobius"/>
    </source>
</evidence>
<dbReference type="EMBL" id="JBEDNW010000010">
    <property type="protein sequence ID" value="MEZ3168756.1"/>
    <property type="molecule type" value="Genomic_DNA"/>
</dbReference>
<organism evidence="2 4">
    <name type="scientific">Halorubrum ejinorense</name>
    <dbReference type="NCBI Taxonomy" id="425309"/>
    <lineage>
        <taxon>Archaea</taxon>
        <taxon>Methanobacteriati</taxon>
        <taxon>Methanobacteriota</taxon>
        <taxon>Stenosarchaea group</taxon>
        <taxon>Halobacteria</taxon>
        <taxon>Halobacteriales</taxon>
        <taxon>Haloferacaceae</taxon>
        <taxon>Halorubrum</taxon>
    </lineage>
</organism>
<feature type="transmembrane region" description="Helical" evidence="1">
    <location>
        <begin position="32"/>
        <end position="51"/>
    </location>
</feature>
<evidence type="ECO:0000313" key="4">
    <source>
        <dbReference type="Proteomes" id="UP001501425"/>
    </source>
</evidence>
<protein>
    <submittedName>
        <fullName evidence="2">Uncharacterized protein</fullName>
    </submittedName>
</protein>
<dbReference type="AlphaFoldDB" id="A0AAV3SRH2"/>
<dbReference type="Proteomes" id="UP001567571">
    <property type="component" value="Unassembled WGS sequence"/>
</dbReference>
<comment type="caution">
    <text evidence="2">The sequence shown here is derived from an EMBL/GenBank/DDBJ whole genome shotgun (WGS) entry which is preliminary data.</text>
</comment>
<reference evidence="3 5" key="3">
    <citation type="submission" date="2024-06" db="EMBL/GenBank/DDBJ databases">
        <title>Halorubrum miltondacostae sp. nov., a potential PHA producer isolated from an inland solar saltern in Rio Maior, Portugal.</title>
        <authorList>
            <person name="Albuquerque L."/>
            <person name="Viver T."/>
            <person name="Barroso C."/>
            <person name="Claudino R."/>
            <person name="Galvan M."/>
            <person name="Simoes G."/>
            <person name="Lobo Da Cunha A."/>
            <person name="Egas C."/>
        </authorList>
    </citation>
    <scope>NUCLEOTIDE SEQUENCE [LARGE SCALE GENOMIC DNA]</scope>
    <source>
        <strain evidence="3 5">DSM 18646</strain>
    </source>
</reference>
<keyword evidence="1" id="KW-1133">Transmembrane helix</keyword>
<evidence type="ECO:0000313" key="3">
    <source>
        <dbReference type="EMBL" id="MEZ3168756.1"/>
    </source>
</evidence>
<evidence type="ECO:0000313" key="5">
    <source>
        <dbReference type="Proteomes" id="UP001567571"/>
    </source>
</evidence>
<evidence type="ECO:0000313" key="2">
    <source>
        <dbReference type="EMBL" id="GAA0539701.1"/>
    </source>
</evidence>
<sequence length="56" mass="5703">MNEDLEEIGGAVLVGVTVLAVLDRLVAARPEVAGFLGLVAAATVVAIAILLSRPTF</sequence>
<keyword evidence="5" id="KW-1185">Reference proteome</keyword>
<accession>A0AAV3SRH2</accession>
<name>A0AAV3SRH2_9EURY</name>